<reference evidence="1 2" key="1">
    <citation type="submission" date="2017-08" db="EMBL/GenBank/DDBJ databases">
        <title>Infants hospitalized years apart are colonized by the same room-sourced microbial strains.</title>
        <authorList>
            <person name="Brooks B."/>
            <person name="Olm M.R."/>
            <person name="Firek B.A."/>
            <person name="Baker R."/>
            <person name="Thomas B.C."/>
            <person name="Morowitz M.J."/>
            <person name="Banfield J.F."/>
        </authorList>
    </citation>
    <scope>NUCLEOTIDE SEQUENCE [LARGE SCALE GENOMIC DNA]</scope>
    <source>
        <strain evidence="1">S2_005_002_R2_33</strain>
    </source>
</reference>
<dbReference type="Proteomes" id="UP000249082">
    <property type="component" value="Unassembled WGS sequence"/>
</dbReference>
<comment type="caution">
    <text evidence="1">The sequence shown here is derived from an EMBL/GenBank/DDBJ whole genome shotgun (WGS) entry which is preliminary data.</text>
</comment>
<protein>
    <submittedName>
        <fullName evidence="1">Uncharacterized protein</fullName>
    </submittedName>
</protein>
<evidence type="ECO:0000313" key="2">
    <source>
        <dbReference type="Proteomes" id="UP000249082"/>
    </source>
</evidence>
<sequence length="61" mass="6851">MEETIMQQRQPRKPRQLDLFSPVMPVKVSALGAQERLLPLISALLREAAGQVKEADHEDLA</sequence>
<proteinExistence type="predicted"/>
<evidence type="ECO:0000313" key="1">
    <source>
        <dbReference type="EMBL" id="PZQ49600.1"/>
    </source>
</evidence>
<gene>
    <name evidence="1" type="ORF">DI555_23630</name>
</gene>
<dbReference type="EMBL" id="QFPX01000053">
    <property type="protein sequence ID" value="PZQ49600.1"/>
    <property type="molecule type" value="Genomic_DNA"/>
</dbReference>
<dbReference type="AlphaFoldDB" id="A0A2W5QDW2"/>
<name>A0A2W5QDW2_9SPHN</name>
<organism evidence="1 2">
    <name type="scientific">Novosphingobium pentaromativorans</name>
    <dbReference type="NCBI Taxonomy" id="205844"/>
    <lineage>
        <taxon>Bacteria</taxon>
        <taxon>Pseudomonadati</taxon>
        <taxon>Pseudomonadota</taxon>
        <taxon>Alphaproteobacteria</taxon>
        <taxon>Sphingomonadales</taxon>
        <taxon>Sphingomonadaceae</taxon>
        <taxon>Novosphingobium</taxon>
    </lineage>
</organism>
<accession>A0A2W5QDW2</accession>